<proteinExistence type="inferred from homology"/>
<evidence type="ECO:0000256" key="2">
    <source>
        <dbReference type="ARBA" id="ARBA00022448"/>
    </source>
</evidence>
<dbReference type="HOGENOM" id="CLU_004317_1_1_10"/>
<keyword evidence="3 8" id="KW-1134">Transmembrane beta strand</keyword>
<keyword evidence="11" id="KW-1185">Reference proteome</keyword>
<organism evidence="10 11">
    <name type="scientific">Niabella soli DSM 19437</name>
    <dbReference type="NCBI Taxonomy" id="929713"/>
    <lineage>
        <taxon>Bacteria</taxon>
        <taxon>Pseudomonadati</taxon>
        <taxon>Bacteroidota</taxon>
        <taxon>Chitinophagia</taxon>
        <taxon>Chitinophagales</taxon>
        <taxon>Chitinophagaceae</taxon>
        <taxon>Niabella</taxon>
    </lineage>
</organism>
<dbReference type="STRING" id="929713.NIASO_15160"/>
<dbReference type="SUPFAM" id="SSF49464">
    <property type="entry name" value="Carboxypeptidase regulatory domain-like"/>
    <property type="match status" value="1"/>
</dbReference>
<sequence>MSGVVRDEKGDPLDGVSVSIKGTRVGTVTTAGGIFTIDTKPGDVLVFSRVGYNSKEVTVGRDAKLDVTLTGLENKLDEVVVVGYGTQKKVTVTGAVAQVKGAELEKSPAASLSNSLAGRLPGISTMQTSGEPGYDGANIRIRGTNTLGNTSALIVVDGVPDIGGGLDKINPADIETMSVLKDASSAIYGVRAANGVILITTKRGRSGKPVLSYNFNYGLAQPTVIPKMADAVEYAEMNNETTIYDNIPSAEWTAAWNAFKTTGKYTTQGGNTVNAPFQPSDIQKYKDGSDPWGHPNTDWFKGALKTWQPQYQHYIQLRGGSDNFKFLASGGYNYQDAYYKNSATNYKQYYMRINLDGNINKYLSAGIDLNARREDRNFPTESAGSIFRMLMRGRPTEPELWPNGLPGPDIENGENPVVITTNQTGYNKDIRDYFQTNGRVVFKIPGVEGLKLTGIATVDYENQNVKNWRTPWYLYFWDHKTYEADGKTPLLTKQLRSTFTNPQLSQMNAQTMNILTSGFLNYDRVIGPHTIALLAAVTKETNKEGDFNGYSTNFISSGLDQFFAGSPPRQTVGGAGYNRARLSYFGRAAYNYKEKYLFEFLWRNDYSYLFPPAHRSGFFPGVMGGWVISDENFFKNSVPFVNYLKLRASWGQLGNDQVYYKGQFKEYQYLSNYSFGGYSINNSAFKTLYETVVANNNFTWEVANNSNVGLEGQLLNGRINFEFDYFYNKRTNILWQQQGSTPLSSGIVPLLPPVNFGTVRNKGYEFTLGYHGDLNDFRYSVSVNGGYAKNEVLSFDENKGAPQWQWSTGHPFSSNANGSYLVYEYDGVFKDQNDIDQTKTKLDYSNVYPTIRPGDMKFKDVNHDGKIDANDRVRQDYTNEPTFTGGININLQYKAFDLTILLQGATGAKQYMSLTESGDIGNYLQYTYDHQWTIDNPSSVDPRIANRDNTPYTSGASTGYIDELKAGYGSNTYYLRSMNYMRLKNLELGYNMPASLSKHAGMSNLRVYVSALNLFTWDKLHIFDPEAGTGNGQYYPQARVINAGIKVTF</sequence>
<dbReference type="PANTHER" id="PTHR30069">
    <property type="entry name" value="TONB-DEPENDENT OUTER MEMBRANE RECEPTOR"/>
    <property type="match status" value="1"/>
</dbReference>
<dbReference type="InterPro" id="IPR023996">
    <property type="entry name" value="TonB-dep_OMP_SusC/RagA"/>
</dbReference>
<dbReference type="FunFam" id="2.170.130.10:FF:000003">
    <property type="entry name" value="SusC/RagA family TonB-linked outer membrane protein"/>
    <property type="match status" value="1"/>
</dbReference>
<dbReference type="PANTHER" id="PTHR30069:SF29">
    <property type="entry name" value="HEMOGLOBIN AND HEMOGLOBIN-HAPTOGLOBIN-BINDING PROTEIN 1-RELATED"/>
    <property type="match status" value="1"/>
</dbReference>
<dbReference type="PROSITE" id="PS52016">
    <property type="entry name" value="TONB_DEPENDENT_REC_3"/>
    <property type="match status" value="1"/>
</dbReference>
<dbReference type="Gene3D" id="2.40.170.20">
    <property type="entry name" value="TonB-dependent receptor, beta-barrel domain"/>
    <property type="match status" value="1"/>
</dbReference>
<evidence type="ECO:0000259" key="9">
    <source>
        <dbReference type="Pfam" id="PF07715"/>
    </source>
</evidence>
<gene>
    <name evidence="10" type="ORF">NIASO_15160</name>
</gene>
<dbReference type="GO" id="GO:0044718">
    <property type="term" value="P:siderophore transmembrane transport"/>
    <property type="evidence" value="ECO:0007669"/>
    <property type="project" value="TreeGrafter"/>
</dbReference>
<reference evidence="10 11" key="1">
    <citation type="submission" date="2013-12" db="EMBL/GenBank/DDBJ databases">
        <authorList>
            <consortium name="DOE Joint Genome Institute"/>
            <person name="Eisen J."/>
            <person name="Huntemann M."/>
            <person name="Han J."/>
            <person name="Chen A."/>
            <person name="Kyrpides N."/>
            <person name="Mavromatis K."/>
            <person name="Markowitz V."/>
            <person name="Palaniappan K."/>
            <person name="Ivanova N."/>
            <person name="Schaumberg A."/>
            <person name="Pati A."/>
            <person name="Liolios K."/>
            <person name="Nordberg H.P."/>
            <person name="Cantor M.N."/>
            <person name="Hua S.X."/>
            <person name="Woyke T."/>
        </authorList>
    </citation>
    <scope>NUCLEOTIDE SEQUENCE [LARGE SCALE GENOMIC DNA]</scope>
    <source>
        <strain evidence="11">DSM 19437</strain>
    </source>
</reference>
<dbReference type="Gene3D" id="2.60.40.1120">
    <property type="entry name" value="Carboxypeptidase-like, regulatory domain"/>
    <property type="match status" value="1"/>
</dbReference>
<accession>W0EZD6</accession>
<evidence type="ECO:0000256" key="8">
    <source>
        <dbReference type="PROSITE-ProRule" id="PRU01360"/>
    </source>
</evidence>
<feature type="domain" description="TonB-dependent receptor plug" evidence="9">
    <location>
        <begin position="89"/>
        <end position="196"/>
    </location>
</feature>
<dbReference type="NCBIfam" id="TIGR04056">
    <property type="entry name" value="OMP_RagA_SusC"/>
    <property type="match status" value="1"/>
</dbReference>
<evidence type="ECO:0000256" key="3">
    <source>
        <dbReference type="ARBA" id="ARBA00022452"/>
    </source>
</evidence>
<keyword evidence="2 8" id="KW-0813">Transport</keyword>
<dbReference type="InterPro" id="IPR037066">
    <property type="entry name" value="Plug_dom_sf"/>
</dbReference>
<evidence type="ECO:0000256" key="5">
    <source>
        <dbReference type="ARBA" id="ARBA00022729"/>
    </source>
</evidence>
<dbReference type="NCBIfam" id="TIGR04057">
    <property type="entry name" value="SusC_RagA_signa"/>
    <property type="match status" value="1"/>
</dbReference>
<dbReference type="Pfam" id="PF13715">
    <property type="entry name" value="CarbopepD_reg_2"/>
    <property type="match status" value="1"/>
</dbReference>
<dbReference type="InterPro" id="IPR012910">
    <property type="entry name" value="Plug_dom"/>
</dbReference>
<evidence type="ECO:0000313" key="11">
    <source>
        <dbReference type="Proteomes" id="UP000003586"/>
    </source>
</evidence>
<dbReference type="InterPro" id="IPR008969">
    <property type="entry name" value="CarboxyPept-like_regulatory"/>
</dbReference>
<dbReference type="SUPFAM" id="SSF56935">
    <property type="entry name" value="Porins"/>
    <property type="match status" value="1"/>
</dbReference>
<dbReference type="EMBL" id="CP007035">
    <property type="protein sequence ID" value="AHF16127.1"/>
    <property type="molecule type" value="Genomic_DNA"/>
</dbReference>
<keyword evidence="4 8" id="KW-0812">Transmembrane</keyword>
<protein>
    <submittedName>
        <fullName evidence="10">Collagen-binding protein</fullName>
    </submittedName>
</protein>
<comment type="subcellular location">
    <subcellularLocation>
        <location evidence="1 8">Cell outer membrane</location>
        <topology evidence="1 8">Multi-pass membrane protein</topology>
    </subcellularLocation>
</comment>
<keyword evidence="6 8" id="KW-0472">Membrane</keyword>
<dbReference type="InterPro" id="IPR036942">
    <property type="entry name" value="Beta-barrel_TonB_sf"/>
</dbReference>
<dbReference type="KEGG" id="nso:NIASO_15160"/>
<evidence type="ECO:0000256" key="6">
    <source>
        <dbReference type="ARBA" id="ARBA00023136"/>
    </source>
</evidence>
<keyword evidence="5" id="KW-0732">Signal</keyword>
<evidence type="ECO:0000256" key="7">
    <source>
        <dbReference type="ARBA" id="ARBA00023237"/>
    </source>
</evidence>
<dbReference type="InterPro" id="IPR023997">
    <property type="entry name" value="TonB-dep_OMP_SusC/RagA_CS"/>
</dbReference>
<dbReference type="GO" id="GO:0009279">
    <property type="term" value="C:cell outer membrane"/>
    <property type="evidence" value="ECO:0007669"/>
    <property type="project" value="UniProtKB-SubCell"/>
</dbReference>
<dbReference type="GO" id="GO:0015344">
    <property type="term" value="F:siderophore uptake transmembrane transporter activity"/>
    <property type="evidence" value="ECO:0007669"/>
    <property type="project" value="TreeGrafter"/>
</dbReference>
<keyword evidence="7 8" id="KW-0998">Cell outer membrane</keyword>
<dbReference type="eggNOG" id="COG1629">
    <property type="taxonomic scope" value="Bacteria"/>
</dbReference>
<evidence type="ECO:0000256" key="1">
    <source>
        <dbReference type="ARBA" id="ARBA00004571"/>
    </source>
</evidence>
<evidence type="ECO:0000313" key="10">
    <source>
        <dbReference type="EMBL" id="AHF16127.1"/>
    </source>
</evidence>
<evidence type="ECO:0000256" key="4">
    <source>
        <dbReference type="ARBA" id="ARBA00022692"/>
    </source>
</evidence>
<name>W0EZD6_9BACT</name>
<dbReference type="Pfam" id="PF07715">
    <property type="entry name" value="Plug"/>
    <property type="match status" value="1"/>
</dbReference>
<keyword evidence="10" id="KW-0176">Collagen</keyword>
<comment type="similarity">
    <text evidence="8">Belongs to the TonB-dependent receptor family.</text>
</comment>
<dbReference type="Gene3D" id="2.170.130.10">
    <property type="entry name" value="TonB-dependent receptor, plug domain"/>
    <property type="match status" value="1"/>
</dbReference>
<dbReference type="Proteomes" id="UP000003586">
    <property type="component" value="Chromosome"/>
</dbReference>
<dbReference type="InterPro" id="IPR039426">
    <property type="entry name" value="TonB-dep_rcpt-like"/>
</dbReference>
<dbReference type="AlphaFoldDB" id="W0EZD6"/>